<gene>
    <name evidence="12" type="ORF">EDD61_101216</name>
</gene>
<dbReference type="EMBL" id="SMBP01000001">
    <property type="protein sequence ID" value="TCU63563.1"/>
    <property type="molecule type" value="Genomic_DNA"/>
</dbReference>
<comment type="subunit">
    <text evidence="4">Homodimer.</text>
</comment>
<evidence type="ECO:0000259" key="11">
    <source>
        <dbReference type="SMART" id="SM00941"/>
    </source>
</evidence>
<proteinExistence type="inferred from homology"/>
<dbReference type="SMART" id="SM00941">
    <property type="entry name" value="PYNP_C"/>
    <property type="match status" value="1"/>
</dbReference>
<dbReference type="InterPro" id="IPR017459">
    <property type="entry name" value="Glycosyl_Trfase_fam3_N_dom"/>
</dbReference>
<feature type="domain" description="Pyrimidine nucleoside phosphorylase C-terminal" evidence="11">
    <location>
        <begin position="345"/>
        <end position="418"/>
    </location>
</feature>
<evidence type="ECO:0000313" key="12">
    <source>
        <dbReference type="EMBL" id="TCU63563.1"/>
    </source>
</evidence>
<keyword evidence="8" id="KW-0808">Transferase</keyword>
<dbReference type="Pfam" id="PF02885">
    <property type="entry name" value="Glycos_trans_3N"/>
    <property type="match status" value="1"/>
</dbReference>
<dbReference type="InterPro" id="IPR036566">
    <property type="entry name" value="PYNP-like_C_sf"/>
</dbReference>
<dbReference type="PANTHER" id="PTHR10515">
    <property type="entry name" value="THYMIDINE PHOSPHORYLASE"/>
    <property type="match status" value="1"/>
</dbReference>
<keyword evidence="7" id="KW-0328">Glycosyltransferase</keyword>
<evidence type="ECO:0000256" key="10">
    <source>
        <dbReference type="ARBA" id="ARBA00048525"/>
    </source>
</evidence>
<dbReference type="SUPFAM" id="SSF47648">
    <property type="entry name" value="Nucleoside phosphorylase/phosphoribosyltransferase N-terminal domain"/>
    <property type="match status" value="1"/>
</dbReference>
<dbReference type="PIRSF" id="PIRSF000478">
    <property type="entry name" value="TP_PyNP"/>
    <property type="match status" value="1"/>
</dbReference>
<dbReference type="Pfam" id="PF07831">
    <property type="entry name" value="PYNP_C"/>
    <property type="match status" value="1"/>
</dbReference>
<dbReference type="AlphaFoldDB" id="A0A4V2VLE9"/>
<dbReference type="Gene3D" id="1.20.970.10">
    <property type="entry name" value="Transferase, Pyrimidine Nucleoside Phosphorylase, Chain C"/>
    <property type="match status" value="1"/>
</dbReference>
<dbReference type="FunFam" id="3.40.1030.10:FF:000003">
    <property type="entry name" value="Pyrimidine-nucleoside phosphorylase"/>
    <property type="match status" value="1"/>
</dbReference>
<organism evidence="12 13">
    <name type="scientific">Longicatena caecimuris</name>
    <dbReference type="NCBI Taxonomy" id="1796635"/>
    <lineage>
        <taxon>Bacteria</taxon>
        <taxon>Bacillati</taxon>
        <taxon>Bacillota</taxon>
        <taxon>Erysipelotrichia</taxon>
        <taxon>Erysipelotrichales</taxon>
        <taxon>Erysipelotrichaceae</taxon>
        <taxon>Longicatena</taxon>
    </lineage>
</organism>
<evidence type="ECO:0000256" key="3">
    <source>
        <dbReference type="ARBA" id="ARBA00006915"/>
    </source>
</evidence>
<dbReference type="PANTHER" id="PTHR10515:SF0">
    <property type="entry name" value="THYMIDINE PHOSPHORYLASE"/>
    <property type="match status" value="1"/>
</dbReference>
<dbReference type="RefSeq" id="WP_132223362.1">
    <property type="nucleotide sequence ID" value="NZ_JANKBG010000001.1"/>
</dbReference>
<comment type="caution">
    <text evidence="12">The sequence shown here is derived from an EMBL/GenBank/DDBJ whole genome shotgun (WGS) entry which is preliminary data.</text>
</comment>
<keyword evidence="13" id="KW-1185">Reference proteome</keyword>
<dbReference type="Pfam" id="PF00591">
    <property type="entry name" value="Glycos_transf_3"/>
    <property type="match status" value="1"/>
</dbReference>
<dbReference type="GO" id="GO:0005829">
    <property type="term" value="C:cytosol"/>
    <property type="evidence" value="ECO:0007669"/>
    <property type="project" value="TreeGrafter"/>
</dbReference>
<dbReference type="InterPro" id="IPR000053">
    <property type="entry name" value="Thymidine/pyrmidine_PPase"/>
</dbReference>
<dbReference type="Gene3D" id="3.90.1170.30">
    <property type="entry name" value="Pyrimidine nucleoside phosphorylase-like, C-terminal domain"/>
    <property type="match status" value="1"/>
</dbReference>
<sequence length="434" mass="46985">MRFVDIIEKKKEKASLTKEELHFFIDGYVKGTIPDYQVSALLMAIYFNGMDAQETACLCEEMLYSGDVMDLSAISGVKCDKHSTGGVGDKTSLSLAPMVAACGAKVAKMSGRGLGHTGGTLDKAESIEGFRVDLNEQEFLEQVNTIGLAIIGQTQRLVPADKKLYALRDVTATVNSIPLIASSIMSKKLAAGSDTILLDVKYGEGAFMETAQKAEELAETMIAIGKHFHKDVRAMISSMNQPLGNAIGNALEVKEAIATLKGEGPQDFTELCLKAGSIMLQQAHLANSESQARAMLMEVIKNGKAFEKLIAMVQAQGGNVEQIKHPETLPKAKAIFEVKALCDGYVKELHALQLGTLAMQLGAGRMVKEDRIDPSVGIVLNKKDGDYVQTGDVLAYVHSNHPLAKQWLQDFYDAYTFSAVPQAKQSLIHKVLGE</sequence>
<dbReference type="InterPro" id="IPR018090">
    <property type="entry name" value="Pyrmidine_PPas_bac/euk"/>
</dbReference>
<dbReference type="NCBIfam" id="NF004747">
    <property type="entry name" value="PRK06078.1"/>
    <property type="match status" value="1"/>
</dbReference>
<dbReference type="GO" id="GO:0004645">
    <property type="term" value="F:1,4-alpha-oligoglucan phosphorylase activity"/>
    <property type="evidence" value="ECO:0007669"/>
    <property type="project" value="InterPro"/>
</dbReference>
<evidence type="ECO:0000256" key="9">
    <source>
        <dbReference type="ARBA" id="ARBA00048453"/>
    </source>
</evidence>
<accession>A0A4V2VLE9</accession>
<comment type="catalytic activity">
    <reaction evidence="10">
        <text>thymidine + phosphate = 2-deoxy-alpha-D-ribose 1-phosphate + thymine</text>
        <dbReference type="Rhea" id="RHEA:16037"/>
        <dbReference type="ChEBI" id="CHEBI:17748"/>
        <dbReference type="ChEBI" id="CHEBI:17821"/>
        <dbReference type="ChEBI" id="CHEBI:43474"/>
        <dbReference type="ChEBI" id="CHEBI:57259"/>
        <dbReference type="EC" id="2.4.2.2"/>
    </reaction>
</comment>
<dbReference type="InterPro" id="IPR036320">
    <property type="entry name" value="Glycosyl_Trfase_fam3_N_dom_sf"/>
</dbReference>
<reference evidence="12 13" key="1">
    <citation type="submission" date="2019-03" db="EMBL/GenBank/DDBJ databases">
        <title>Genomic Encyclopedia of Type Strains, Phase IV (KMG-IV): sequencing the most valuable type-strain genomes for metagenomic binning, comparative biology and taxonomic classification.</title>
        <authorList>
            <person name="Goeker M."/>
        </authorList>
    </citation>
    <scope>NUCLEOTIDE SEQUENCE [LARGE SCALE GENOMIC DNA]</scope>
    <source>
        <strain evidence="12 13">DSM 29481</strain>
    </source>
</reference>
<evidence type="ECO:0000256" key="7">
    <source>
        <dbReference type="ARBA" id="ARBA00022676"/>
    </source>
</evidence>
<evidence type="ECO:0000256" key="4">
    <source>
        <dbReference type="ARBA" id="ARBA00011738"/>
    </source>
</evidence>
<evidence type="ECO:0000256" key="8">
    <source>
        <dbReference type="ARBA" id="ARBA00022679"/>
    </source>
</evidence>
<protein>
    <recommendedName>
        <fullName evidence="6">Pyrimidine-nucleoside phosphorylase</fullName>
        <ecNumber evidence="5">2.4.2.2</ecNumber>
    </recommendedName>
</protein>
<dbReference type="EC" id="2.4.2.2" evidence="5"/>
<dbReference type="InterPro" id="IPR000312">
    <property type="entry name" value="Glycosyl_Trfase_fam3"/>
</dbReference>
<comment type="function">
    <text evidence="2">Catalyzes phosphorolysis of the pyrimidine nucleosides uridine, thymidine and 2'-deoxyuridine with the formation of the corresponding pyrimidine base and ribose-1-phosphate.</text>
</comment>
<dbReference type="NCBIfam" id="NF004490">
    <property type="entry name" value="PRK05820.1"/>
    <property type="match status" value="1"/>
</dbReference>
<dbReference type="SUPFAM" id="SSF52418">
    <property type="entry name" value="Nucleoside phosphorylase/phosphoribosyltransferase catalytic domain"/>
    <property type="match status" value="1"/>
</dbReference>
<comment type="catalytic activity">
    <reaction evidence="1">
        <text>2'-deoxyuridine + phosphate = 2-deoxy-alpha-D-ribose 1-phosphate + uracil</text>
        <dbReference type="Rhea" id="RHEA:22824"/>
        <dbReference type="ChEBI" id="CHEBI:16450"/>
        <dbReference type="ChEBI" id="CHEBI:17568"/>
        <dbReference type="ChEBI" id="CHEBI:43474"/>
        <dbReference type="ChEBI" id="CHEBI:57259"/>
        <dbReference type="EC" id="2.4.2.2"/>
    </reaction>
</comment>
<name>A0A4V2VLE9_9FIRM</name>
<dbReference type="InterPro" id="IPR013102">
    <property type="entry name" value="PYNP_C"/>
</dbReference>
<dbReference type="SUPFAM" id="SSF54680">
    <property type="entry name" value="Pyrimidine nucleoside phosphorylase C-terminal domain"/>
    <property type="match status" value="1"/>
</dbReference>
<evidence type="ECO:0000256" key="5">
    <source>
        <dbReference type="ARBA" id="ARBA00011889"/>
    </source>
</evidence>
<dbReference type="GO" id="GO:0006206">
    <property type="term" value="P:pyrimidine nucleobase metabolic process"/>
    <property type="evidence" value="ECO:0007669"/>
    <property type="project" value="InterPro"/>
</dbReference>
<dbReference type="Proteomes" id="UP000295773">
    <property type="component" value="Unassembled WGS sequence"/>
</dbReference>
<evidence type="ECO:0000313" key="13">
    <source>
        <dbReference type="Proteomes" id="UP000295773"/>
    </source>
</evidence>
<evidence type="ECO:0000256" key="2">
    <source>
        <dbReference type="ARBA" id="ARBA00003877"/>
    </source>
</evidence>
<evidence type="ECO:0000256" key="6">
    <source>
        <dbReference type="ARBA" id="ARBA00014680"/>
    </source>
</evidence>
<dbReference type="InterPro" id="IPR035902">
    <property type="entry name" value="Nuc_phospho_transferase"/>
</dbReference>
<comment type="similarity">
    <text evidence="3">Belongs to the thymidine/pyrimidine-nucleoside phosphorylase family.</text>
</comment>
<dbReference type="GO" id="GO:0009032">
    <property type="term" value="F:thymidine phosphorylase activity"/>
    <property type="evidence" value="ECO:0007669"/>
    <property type="project" value="TreeGrafter"/>
</dbReference>
<dbReference type="NCBIfam" id="TIGR02644">
    <property type="entry name" value="Y_phosphoryl"/>
    <property type="match status" value="1"/>
</dbReference>
<dbReference type="GO" id="GO:0006213">
    <property type="term" value="P:pyrimidine nucleoside metabolic process"/>
    <property type="evidence" value="ECO:0007669"/>
    <property type="project" value="InterPro"/>
</dbReference>
<comment type="catalytic activity">
    <reaction evidence="9">
        <text>uridine + phosphate = alpha-D-ribose 1-phosphate + uracil</text>
        <dbReference type="Rhea" id="RHEA:24388"/>
        <dbReference type="ChEBI" id="CHEBI:16704"/>
        <dbReference type="ChEBI" id="CHEBI:17568"/>
        <dbReference type="ChEBI" id="CHEBI:43474"/>
        <dbReference type="ChEBI" id="CHEBI:57720"/>
        <dbReference type="EC" id="2.4.2.2"/>
    </reaction>
</comment>
<dbReference type="Gene3D" id="3.40.1030.10">
    <property type="entry name" value="Nucleoside phosphorylase/phosphoribosyltransferase catalytic domain"/>
    <property type="match status" value="1"/>
</dbReference>
<evidence type="ECO:0000256" key="1">
    <source>
        <dbReference type="ARBA" id="ARBA00001066"/>
    </source>
</evidence>